<dbReference type="RefSeq" id="YP_009297516.1">
    <property type="nucleotide sequence ID" value="NC_031176.2"/>
</dbReference>
<dbReference type="GO" id="GO:0006412">
    <property type="term" value="P:translation"/>
    <property type="evidence" value="ECO:0007669"/>
    <property type="project" value="InterPro"/>
</dbReference>
<evidence type="ECO:0000313" key="10">
    <source>
        <dbReference type="EMBL" id="AOM66859.1"/>
    </source>
</evidence>
<sequence>MLCLFYLGTKLGMTQIFDENGLVIPVTIVQAGPCMITEIKNIEKHGYSAIQIGYSEVKESKLNKPNLGHLRKNGCPPFQYLTETRVADTTNLTLGQIVSVQDLSIGQKVKISGKSIGRGFAGNQKRHNFTRGPMSHGSKNHRQPGSIGAGTTPGRVIPGKKMAGQLGNKQVSVKNLAVVHIDNENNLLVLKGSVPGKSGNLLKICP</sequence>
<feature type="region of interest" description="Disordered" evidence="9">
    <location>
        <begin position="116"/>
        <end position="155"/>
    </location>
</feature>
<dbReference type="HAMAP" id="MF_01325_B">
    <property type="entry name" value="Ribosomal_uL3_B"/>
    <property type="match status" value="1"/>
</dbReference>
<comment type="subunit">
    <text evidence="2">Part of the 50S ribosomal subunit.</text>
</comment>
<dbReference type="AlphaFoldDB" id="A0A1C9CEQ1"/>
<keyword evidence="4" id="KW-0694">RNA-binding</keyword>
<evidence type="ECO:0000256" key="6">
    <source>
        <dbReference type="ARBA" id="ARBA00023274"/>
    </source>
</evidence>
<gene>
    <name evidence="10" type="primary">rpl3</name>
    <name evidence="10" type="ORF">Eryt_191</name>
</gene>
<dbReference type="GO" id="GO:0022625">
    <property type="term" value="C:cytosolic large ribosomal subunit"/>
    <property type="evidence" value="ECO:0007669"/>
    <property type="project" value="TreeGrafter"/>
</dbReference>
<comment type="similarity">
    <text evidence="1">Belongs to the universal ribosomal protein uL3 family.</text>
</comment>
<evidence type="ECO:0000256" key="3">
    <source>
        <dbReference type="ARBA" id="ARBA00022730"/>
    </source>
</evidence>
<dbReference type="InterPro" id="IPR000597">
    <property type="entry name" value="Ribosomal_uL3"/>
</dbReference>
<geneLocation type="plastid" evidence="10"/>
<dbReference type="InterPro" id="IPR009000">
    <property type="entry name" value="Transl_B-barrel_sf"/>
</dbReference>
<proteinExistence type="inferred from homology"/>
<reference evidence="10" key="1">
    <citation type="journal article" date="2016" name="BMC Biol.">
        <title>Parallel evolution of highly conserved plastid genome architecture in red seaweeds and seed plants.</title>
        <authorList>
            <person name="Lee J."/>
            <person name="Cho C.H."/>
            <person name="Park S.I."/>
            <person name="Choi J.W."/>
            <person name="Song H.S."/>
            <person name="West J.A."/>
            <person name="Bhattacharya D."/>
            <person name="Yoon H.S."/>
        </authorList>
    </citation>
    <scope>NUCLEOTIDE SEQUENCE</scope>
</reference>
<keyword evidence="5 10" id="KW-0689">Ribosomal protein</keyword>
<reference evidence="10" key="2">
    <citation type="submission" date="2017-07" db="EMBL/GenBank/DDBJ databases">
        <authorList>
            <person name="Sun Z.S."/>
            <person name="Albrecht U."/>
            <person name="Echele G."/>
            <person name="Lee C.C."/>
        </authorList>
    </citation>
    <scope>NUCLEOTIDE SEQUENCE</scope>
</reference>
<dbReference type="EMBL" id="KX284721">
    <property type="protein sequence ID" value="AOM66859.1"/>
    <property type="molecule type" value="Genomic_DNA"/>
</dbReference>
<dbReference type="Pfam" id="PF00297">
    <property type="entry name" value="Ribosomal_L3"/>
    <property type="match status" value="1"/>
</dbReference>
<evidence type="ECO:0000256" key="7">
    <source>
        <dbReference type="ARBA" id="ARBA00035213"/>
    </source>
</evidence>
<dbReference type="GO" id="GO:0019843">
    <property type="term" value="F:rRNA binding"/>
    <property type="evidence" value="ECO:0007669"/>
    <property type="project" value="UniProtKB-KW"/>
</dbReference>
<evidence type="ECO:0000256" key="1">
    <source>
        <dbReference type="ARBA" id="ARBA00006540"/>
    </source>
</evidence>
<accession>A0A1C9CEQ1</accession>
<protein>
    <recommendedName>
        <fullName evidence="7">Large ribosomal subunit protein uL3c</fullName>
    </recommendedName>
    <alternativeName>
        <fullName evidence="8">50S ribosomal protein L3, chloroplastic</fullName>
    </alternativeName>
</protein>
<dbReference type="Gene3D" id="3.30.160.810">
    <property type="match status" value="1"/>
</dbReference>
<keyword evidence="3" id="KW-0699">rRNA-binding</keyword>
<dbReference type="GeneID" id="29074034"/>
<dbReference type="SUPFAM" id="SSF50447">
    <property type="entry name" value="Translation proteins"/>
    <property type="match status" value="1"/>
</dbReference>
<dbReference type="FunFam" id="3.30.160.810:FF:000001">
    <property type="entry name" value="50S ribosomal protein L3"/>
    <property type="match status" value="1"/>
</dbReference>
<dbReference type="Gene3D" id="2.40.30.10">
    <property type="entry name" value="Translation factors"/>
    <property type="match status" value="1"/>
</dbReference>
<organism evidence="10">
    <name type="scientific">Erythrotrichia carnea</name>
    <dbReference type="NCBI Taxonomy" id="35151"/>
    <lineage>
        <taxon>Eukaryota</taxon>
        <taxon>Rhodophyta</taxon>
        <taxon>Compsopogonophyceae</taxon>
        <taxon>Erythropeltidales</taxon>
        <taxon>Erythrotrichiaceae</taxon>
        <taxon>Erythrotrichia</taxon>
    </lineage>
</organism>
<evidence type="ECO:0000256" key="5">
    <source>
        <dbReference type="ARBA" id="ARBA00022980"/>
    </source>
</evidence>
<dbReference type="GO" id="GO:0003735">
    <property type="term" value="F:structural constituent of ribosome"/>
    <property type="evidence" value="ECO:0007669"/>
    <property type="project" value="InterPro"/>
</dbReference>
<dbReference type="FunFam" id="2.40.30.10:FF:000065">
    <property type="entry name" value="50S ribosomal protein L3, chloroplastic"/>
    <property type="match status" value="1"/>
</dbReference>
<evidence type="ECO:0000256" key="9">
    <source>
        <dbReference type="SAM" id="MobiDB-lite"/>
    </source>
</evidence>
<dbReference type="InterPro" id="IPR019927">
    <property type="entry name" value="Ribosomal_uL3_bac/org-type"/>
</dbReference>
<keyword evidence="10" id="KW-0934">Plastid</keyword>
<dbReference type="NCBIfam" id="TIGR03625">
    <property type="entry name" value="L3_bact"/>
    <property type="match status" value="1"/>
</dbReference>
<dbReference type="PANTHER" id="PTHR11229:SF16">
    <property type="entry name" value="LARGE RIBOSOMAL SUBUNIT PROTEIN UL3C"/>
    <property type="match status" value="1"/>
</dbReference>
<evidence type="ECO:0000256" key="8">
    <source>
        <dbReference type="ARBA" id="ARBA00035503"/>
    </source>
</evidence>
<evidence type="ECO:0000256" key="2">
    <source>
        <dbReference type="ARBA" id="ARBA00011838"/>
    </source>
</evidence>
<evidence type="ECO:0000256" key="4">
    <source>
        <dbReference type="ARBA" id="ARBA00022884"/>
    </source>
</evidence>
<name>A0A1C9CEQ1_9RHOD</name>
<dbReference type="PANTHER" id="PTHR11229">
    <property type="entry name" value="50S RIBOSOMAL PROTEIN L3"/>
    <property type="match status" value="1"/>
</dbReference>
<keyword evidence="6" id="KW-0687">Ribonucleoprotein</keyword>